<dbReference type="GO" id="GO:0016646">
    <property type="term" value="F:oxidoreductase activity, acting on the CH-NH group of donors, NAD or NADP as acceptor"/>
    <property type="evidence" value="ECO:0007669"/>
    <property type="project" value="TreeGrafter"/>
</dbReference>
<gene>
    <name evidence="2" type="ORF">FC64_GL000203</name>
</gene>
<proteinExistence type="predicted"/>
<dbReference type="InterPro" id="IPR016040">
    <property type="entry name" value="NAD(P)-bd_dom"/>
</dbReference>
<organism evidence="2 3">
    <name type="scientific">Ligilactobacillus araffinosus DSM 20653</name>
    <dbReference type="NCBI Taxonomy" id="1423820"/>
    <lineage>
        <taxon>Bacteria</taxon>
        <taxon>Bacillati</taxon>
        <taxon>Bacillota</taxon>
        <taxon>Bacilli</taxon>
        <taxon>Lactobacillales</taxon>
        <taxon>Lactobacillaceae</taxon>
        <taxon>Ligilactobacillus</taxon>
    </lineage>
</organism>
<dbReference type="PANTHER" id="PTHR43355:SF2">
    <property type="entry name" value="FLAVIN REDUCTASE (NADPH)"/>
    <property type="match status" value="1"/>
</dbReference>
<dbReference type="STRING" id="1423820.FC64_GL000203"/>
<evidence type="ECO:0000313" key="3">
    <source>
        <dbReference type="Proteomes" id="UP000051291"/>
    </source>
</evidence>
<dbReference type="InterPro" id="IPR036291">
    <property type="entry name" value="NAD(P)-bd_dom_sf"/>
</dbReference>
<dbReference type="EMBL" id="AYYZ01000012">
    <property type="protein sequence ID" value="KRM52926.1"/>
    <property type="molecule type" value="Genomic_DNA"/>
</dbReference>
<dbReference type="Proteomes" id="UP000051291">
    <property type="component" value="Unassembled WGS sequence"/>
</dbReference>
<dbReference type="Gene3D" id="3.40.50.720">
    <property type="entry name" value="NAD(P)-binding Rossmann-like Domain"/>
    <property type="match status" value="1"/>
</dbReference>
<feature type="domain" description="NAD(P)-binding" evidence="1">
    <location>
        <begin position="14"/>
        <end position="203"/>
    </location>
</feature>
<protein>
    <recommendedName>
        <fullName evidence="1">NAD(P)-binding domain-containing protein</fullName>
    </recommendedName>
</protein>
<reference evidence="2 3" key="1">
    <citation type="journal article" date="2015" name="Genome Announc.">
        <title>Expanding the biotechnology potential of lactobacilli through comparative genomics of 213 strains and associated genera.</title>
        <authorList>
            <person name="Sun Z."/>
            <person name="Harris H.M."/>
            <person name="McCann A."/>
            <person name="Guo C."/>
            <person name="Argimon S."/>
            <person name="Zhang W."/>
            <person name="Yang X."/>
            <person name="Jeffery I.B."/>
            <person name="Cooney J.C."/>
            <person name="Kagawa T.F."/>
            <person name="Liu W."/>
            <person name="Song Y."/>
            <person name="Salvetti E."/>
            <person name="Wrobel A."/>
            <person name="Rasinkangas P."/>
            <person name="Parkhill J."/>
            <person name="Rea M.C."/>
            <person name="O'Sullivan O."/>
            <person name="Ritari J."/>
            <person name="Douillard F.P."/>
            <person name="Paul Ross R."/>
            <person name="Yang R."/>
            <person name="Briner A.E."/>
            <person name="Felis G.E."/>
            <person name="de Vos W.M."/>
            <person name="Barrangou R."/>
            <person name="Klaenhammer T.R."/>
            <person name="Caufield P.W."/>
            <person name="Cui Y."/>
            <person name="Zhang H."/>
            <person name="O'Toole P.W."/>
        </authorList>
    </citation>
    <scope>NUCLEOTIDE SEQUENCE [LARGE SCALE GENOMIC DNA]</scope>
    <source>
        <strain evidence="2 3">DSM 20653</strain>
    </source>
</reference>
<sequence>MKRGKKMKVGVIAANGRAGRRVVKRCVEEGFDVTAIVRHENQTAAQNVLLKDLFDLTTDDVKDFDVVVDAFGVWDAGDVGLHVSSMQHLISILQKTDIRLIVVGGAGSLIADSETNMQLVDTKDFPEEARPVAKAMSVAFDNLRISKDLRWTYVSPAVNFKPTDESQGHYVIVTGDNLSFDKDGKSEISYADFARALVDEIENDKHENQRISVRW</sequence>
<name>A0A0R1ZE02_9LACO</name>
<keyword evidence="3" id="KW-1185">Reference proteome</keyword>
<dbReference type="AlphaFoldDB" id="A0A0R1ZE02"/>
<comment type="caution">
    <text evidence="2">The sequence shown here is derived from an EMBL/GenBank/DDBJ whole genome shotgun (WGS) entry which is preliminary data.</text>
</comment>
<accession>A0A0R1ZE02</accession>
<dbReference type="InterPro" id="IPR051606">
    <property type="entry name" value="Polyketide_Oxido-like"/>
</dbReference>
<dbReference type="Pfam" id="PF13460">
    <property type="entry name" value="NAD_binding_10"/>
    <property type="match status" value="1"/>
</dbReference>
<dbReference type="SUPFAM" id="SSF51735">
    <property type="entry name" value="NAD(P)-binding Rossmann-fold domains"/>
    <property type="match status" value="1"/>
</dbReference>
<dbReference type="PATRIC" id="fig|1423820.4.peg.206"/>
<evidence type="ECO:0000313" key="2">
    <source>
        <dbReference type="EMBL" id="KRM52926.1"/>
    </source>
</evidence>
<evidence type="ECO:0000259" key="1">
    <source>
        <dbReference type="Pfam" id="PF13460"/>
    </source>
</evidence>
<dbReference type="PANTHER" id="PTHR43355">
    <property type="entry name" value="FLAVIN REDUCTASE (NADPH)"/>
    <property type="match status" value="1"/>
</dbReference>